<gene>
    <name evidence="2" type="primary">yflK</name>
    <name evidence="2" type="ORF">GCM10011609_23900</name>
</gene>
<dbReference type="InterPro" id="IPR011037">
    <property type="entry name" value="Pyrv_Knase-like_insert_dom_sf"/>
</dbReference>
<evidence type="ECO:0000259" key="1">
    <source>
        <dbReference type="PROSITE" id="PS51340"/>
    </source>
</evidence>
<dbReference type="InterPro" id="IPR052353">
    <property type="entry name" value="Benzoxazolinone_Detox_Enz"/>
</dbReference>
<dbReference type="EMBL" id="BMNC01000003">
    <property type="protein sequence ID" value="GGM86587.1"/>
    <property type="molecule type" value="Genomic_DNA"/>
</dbReference>
<keyword evidence="3" id="KW-1185">Reference proteome</keyword>
<dbReference type="RefSeq" id="WP_189154747.1">
    <property type="nucleotide sequence ID" value="NZ_BMNC01000003.1"/>
</dbReference>
<feature type="domain" description="MOSC" evidence="1">
    <location>
        <begin position="30"/>
        <end position="163"/>
    </location>
</feature>
<protein>
    <recommendedName>
        <fullName evidence="1">MOSC domain-containing protein</fullName>
    </recommendedName>
</protein>
<evidence type="ECO:0000313" key="2">
    <source>
        <dbReference type="EMBL" id="GGM86587.1"/>
    </source>
</evidence>
<reference evidence="3" key="1">
    <citation type="journal article" date="2019" name="Int. J. Syst. Evol. Microbiol.">
        <title>The Global Catalogue of Microorganisms (GCM) 10K type strain sequencing project: providing services to taxonomists for standard genome sequencing and annotation.</title>
        <authorList>
            <consortium name="The Broad Institute Genomics Platform"/>
            <consortium name="The Broad Institute Genome Sequencing Center for Infectious Disease"/>
            <person name="Wu L."/>
            <person name="Ma J."/>
        </authorList>
    </citation>
    <scope>NUCLEOTIDE SEQUENCE [LARGE SCALE GENOMIC DNA]</scope>
    <source>
        <strain evidence="3">CGMCC 4.7319</strain>
    </source>
</reference>
<dbReference type="Gene3D" id="2.40.33.20">
    <property type="entry name" value="PK beta-barrel domain-like"/>
    <property type="match status" value="1"/>
</dbReference>
<dbReference type="SUPFAM" id="SSF50800">
    <property type="entry name" value="PK beta-barrel domain-like"/>
    <property type="match status" value="1"/>
</dbReference>
<accession>A0ABQ2HQ01</accession>
<comment type="caution">
    <text evidence="2">The sequence shown here is derived from an EMBL/GenBank/DDBJ whole genome shotgun (WGS) entry which is preliminary data.</text>
</comment>
<dbReference type="Proteomes" id="UP000597656">
    <property type="component" value="Unassembled WGS sequence"/>
</dbReference>
<sequence>MSARVVVVSTGVVRQLPWRGREVSTAIAKSPVSGRVDVGFLGLAGDEQGDQVNHGGPDKAVLLYPSEHYAAWAEEIGPLVTPAFGENLTTSGLLESDAVIGAVHAVGSVLLQVSQPRRPCFKLAARHDVGDMAVRTQRTGRTGLYCRVLREGHVGAGDALVLDSEPSHGITAAEVHRVLNVDLDDVAAARRLLAHDGVLPESWVKLLHRRLDGRLEDQAARLHG</sequence>
<proteinExistence type="predicted"/>
<evidence type="ECO:0000313" key="3">
    <source>
        <dbReference type="Proteomes" id="UP000597656"/>
    </source>
</evidence>
<name>A0ABQ2HQ01_9PSEU</name>
<dbReference type="PANTHER" id="PTHR30212:SF2">
    <property type="entry name" value="PROTEIN YIIM"/>
    <property type="match status" value="1"/>
</dbReference>
<organism evidence="2 3">
    <name type="scientific">Lentzea pudingi</name>
    <dbReference type="NCBI Taxonomy" id="1789439"/>
    <lineage>
        <taxon>Bacteria</taxon>
        <taxon>Bacillati</taxon>
        <taxon>Actinomycetota</taxon>
        <taxon>Actinomycetes</taxon>
        <taxon>Pseudonocardiales</taxon>
        <taxon>Pseudonocardiaceae</taxon>
        <taxon>Lentzea</taxon>
    </lineage>
</organism>
<dbReference type="PROSITE" id="PS51340">
    <property type="entry name" value="MOSC"/>
    <property type="match status" value="1"/>
</dbReference>
<dbReference type="Pfam" id="PF03473">
    <property type="entry name" value="MOSC"/>
    <property type="match status" value="1"/>
</dbReference>
<dbReference type="InterPro" id="IPR005302">
    <property type="entry name" value="MoCF_Sase_C"/>
</dbReference>
<dbReference type="PANTHER" id="PTHR30212">
    <property type="entry name" value="PROTEIN YIIM"/>
    <property type="match status" value="1"/>
</dbReference>